<keyword evidence="8" id="KW-0533">Nickel</keyword>
<dbReference type="CDD" id="cd05296">
    <property type="entry name" value="GH4_P_beta_glucosidase"/>
    <property type="match status" value="1"/>
</dbReference>
<comment type="cofactor">
    <cofactor evidence="10">
        <name>NAD(+)</name>
        <dbReference type="ChEBI" id="CHEBI:57540"/>
    </cofactor>
    <text evidence="10">Binds 1 NAD(+) per subunit.</text>
</comment>
<evidence type="ECO:0000256" key="10">
    <source>
        <dbReference type="RuleBase" id="RU361152"/>
    </source>
</evidence>
<keyword evidence="4 10" id="KW-0520">NAD</keyword>
<evidence type="ECO:0000256" key="8">
    <source>
        <dbReference type="PIRSR" id="PIRSR601088-3"/>
    </source>
</evidence>
<dbReference type="SUPFAM" id="SSF51735">
    <property type="entry name" value="NAD(P)-binding Rossmann-fold domains"/>
    <property type="match status" value="1"/>
</dbReference>
<dbReference type="EMBL" id="BDQI01000002">
    <property type="protein sequence ID" value="GAX50257.1"/>
    <property type="molecule type" value="Genomic_DNA"/>
</dbReference>
<dbReference type="GO" id="GO:0016616">
    <property type="term" value="F:oxidoreductase activity, acting on the CH-OH group of donors, NAD or NADP as acceptor"/>
    <property type="evidence" value="ECO:0007669"/>
    <property type="project" value="InterPro"/>
</dbReference>
<reference evidence="13" key="1">
    <citation type="submission" date="2017-05" db="EMBL/GenBank/DDBJ databases">
        <title>Streptomyces olivochromogenes NBRC 3561 whole genome shotgun sequence.</title>
        <authorList>
            <person name="Dohra H."/>
            <person name="Kodani S."/>
        </authorList>
    </citation>
    <scope>NUCLEOTIDE SEQUENCE [LARGE SCALE GENOMIC DNA]</scope>
    <source>
        <strain evidence="13">NBRC 3561</strain>
    </source>
</reference>
<keyword evidence="8" id="KW-0408">Iron</keyword>
<gene>
    <name evidence="12" type="ORF">SO3561_01754</name>
</gene>
<keyword evidence="3 10" id="KW-0378">Hydrolase</keyword>
<proteinExistence type="inferred from homology"/>
<organism evidence="12 13">
    <name type="scientific">Streptomyces olivochromogenes</name>
    <dbReference type="NCBI Taxonomy" id="1963"/>
    <lineage>
        <taxon>Bacteria</taxon>
        <taxon>Bacillati</taxon>
        <taxon>Actinomycetota</taxon>
        <taxon>Actinomycetes</taxon>
        <taxon>Kitasatosporales</taxon>
        <taxon>Streptomycetaceae</taxon>
        <taxon>Streptomyces</taxon>
    </lineage>
</organism>
<evidence type="ECO:0000256" key="9">
    <source>
        <dbReference type="PIRSR" id="PIRSR601088-4"/>
    </source>
</evidence>
<feature type="site" description="Increases basicity of active site Tyr" evidence="9">
    <location>
        <position position="106"/>
    </location>
</feature>
<dbReference type="STRING" id="1963.AQJ27_19605"/>
<dbReference type="PRINTS" id="PR00732">
    <property type="entry name" value="GLHYDRLASE4"/>
</dbReference>
<comment type="caution">
    <text evidence="12">The sequence shown here is derived from an EMBL/GenBank/DDBJ whole genome shotgun (WGS) entry which is preliminary data.</text>
</comment>
<dbReference type="InterPro" id="IPR036291">
    <property type="entry name" value="NAD(P)-bd_dom_sf"/>
</dbReference>
<keyword evidence="5 8" id="KW-0464">Manganese</keyword>
<dbReference type="Proteomes" id="UP000217446">
    <property type="component" value="Unassembled WGS sequence"/>
</dbReference>
<dbReference type="SUPFAM" id="SSF56327">
    <property type="entry name" value="LDH C-terminal domain-like"/>
    <property type="match status" value="1"/>
</dbReference>
<keyword evidence="13" id="KW-1185">Reference proteome</keyword>
<keyword evidence="2 8" id="KW-0479">Metal-binding</keyword>
<dbReference type="PANTHER" id="PTHR32092">
    <property type="entry name" value="6-PHOSPHO-BETA-GLUCOSIDASE-RELATED"/>
    <property type="match status" value="1"/>
</dbReference>
<evidence type="ECO:0000256" key="5">
    <source>
        <dbReference type="ARBA" id="ARBA00023211"/>
    </source>
</evidence>
<evidence type="ECO:0000256" key="1">
    <source>
        <dbReference type="ARBA" id="ARBA00010141"/>
    </source>
</evidence>
<feature type="binding site" evidence="8">
    <location>
        <position position="194"/>
    </location>
    <ligand>
        <name>Mn(2+)</name>
        <dbReference type="ChEBI" id="CHEBI:29035"/>
    </ligand>
</feature>
<comment type="similarity">
    <text evidence="1 10">Belongs to the glycosyl hydrolase 4 family.</text>
</comment>
<dbReference type="RefSeq" id="WP_067370327.1">
    <property type="nucleotide sequence ID" value="NZ_BDQI01000002.1"/>
</dbReference>
<name>A0A250V7U2_STROL</name>
<sequence>MKLTVVGGGSTYTPELIDGFARLRDTLPVEELVLVDPAADRLELVGGLARRIFAKQEHPGRIVTTSDLDAGVEGADAVLLQLRVGGQAAREQDETWPLECGCIGQETTGAGGLAKALRTVPVVLDIAERVRRTNPDAWIIDFTNPVGIVTRALLQAGHRTVGLCNVAIGFQRKFAGMLGVAPVDVHLDHVGLNHLSWETGVRLGGPEGENVLPKLLAEHGDSIADDLRLPRTLVDRLGVVPSYYLRYFYAHDEVVRELRTKPSRAAEVAAMERELLKMYGDPALDEKPELLSKRGGAYYSEAAVDLAAALLGGGGSPYQVVNTYNRGTLPFLPDDAVIEVQAAVGPHGPTPLPVLPVDPLYAGLMAAVTSYEDLALEAALRGGRDRVFRTLLAHPLIGQYEYADALTDQLIAHNREHLAWA</sequence>
<dbReference type="Gene3D" id="3.40.50.720">
    <property type="entry name" value="NAD(P)-binding Rossmann-like Domain"/>
    <property type="match status" value="1"/>
</dbReference>
<evidence type="ECO:0000256" key="4">
    <source>
        <dbReference type="ARBA" id="ARBA00023027"/>
    </source>
</evidence>
<feature type="binding site" evidence="7">
    <location>
        <position position="264"/>
    </location>
    <ligand>
        <name>substrate</name>
    </ligand>
</feature>
<feature type="binding site" evidence="8">
    <location>
        <position position="164"/>
    </location>
    <ligand>
        <name>Mn(2+)</name>
        <dbReference type="ChEBI" id="CHEBI:29035"/>
    </ligand>
</feature>
<feature type="binding site" evidence="7">
    <location>
        <position position="144"/>
    </location>
    <ligand>
        <name>substrate</name>
    </ligand>
</feature>
<dbReference type="AlphaFoldDB" id="A0A250V7U2"/>
<evidence type="ECO:0000256" key="2">
    <source>
        <dbReference type="ARBA" id="ARBA00022723"/>
    </source>
</evidence>
<evidence type="ECO:0000256" key="3">
    <source>
        <dbReference type="ARBA" id="ARBA00022801"/>
    </source>
</evidence>
<accession>A0A250V7U2</accession>
<feature type="binding site" evidence="7">
    <location>
        <position position="90"/>
    </location>
    <ligand>
        <name>substrate</name>
    </ligand>
</feature>
<dbReference type="PANTHER" id="PTHR32092:SF5">
    <property type="entry name" value="6-PHOSPHO-BETA-GLUCOSIDASE"/>
    <property type="match status" value="1"/>
</dbReference>
<evidence type="ECO:0000313" key="12">
    <source>
        <dbReference type="EMBL" id="GAX50257.1"/>
    </source>
</evidence>
<evidence type="ECO:0000256" key="6">
    <source>
        <dbReference type="ARBA" id="ARBA00023295"/>
    </source>
</evidence>
<evidence type="ECO:0000313" key="13">
    <source>
        <dbReference type="Proteomes" id="UP000217446"/>
    </source>
</evidence>
<keyword evidence="8" id="KW-0170">Cobalt</keyword>
<dbReference type="Pfam" id="PF02056">
    <property type="entry name" value="Glyco_hydro_4"/>
    <property type="match status" value="1"/>
</dbReference>
<dbReference type="GO" id="GO:0004553">
    <property type="term" value="F:hydrolase activity, hydrolyzing O-glycosyl compounds"/>
    <property type="evidence" value="ECO:0007669"/>
    <property type="project" value="InterPro"/>
</dbReference>
<dbReference type="InterPro" id="IPR022616">
    <property type="entry name" value="Glyco_hydro_4_C"/>
</dbReference>
<dbReference type="GO" id="GO:0046872">
    <property type="term" value="F:metal ion binding"/>
    <property type="evidence" value="ECO:0007669"/>
    <property type="project" value="UniProtKB-KW"/>
</dbReference>
<dbReference type="GO" id="GO:0005975">
    <property type="term" value="P:carbohydrate metabolic process"/>
    <property type="evidence" value="ECO:0007669"/>
    <property type="project" value="InterPro"/>
</dbReference>
<feature type="domain" description="Glycosyl hydrolase family 4 C-terminal" evidence="11">
    <location>
        <begin position="190"/>
        <end position="397"/>
    </location>
</feature>
<evidence type="ECO:0000259" key="11">
    <source>
        <dbReference type="Pfam" id="PF11975"/>
    </source>
</evidence>
<dbReference type="InterPro" id="IPR001088">
    <property type="entry name" value="Glyco_hydro_4"/>
</dbReference>
<dbReference type="Gene3D" id="3.90.110.10">
    <property type="entry name" value="Lactate dehydrogenase/glycoside hydrolase, family 4, C-terminal"/>
    <property type="match status" value="1"/>
</dbReference>
<evidence type="ECO:0000256" key="7">
    <source>
        <dbReference type="PIRSR" id="PIRSR601088-2"/>
    </source>
</evidence>
<dbReference type="InterPro" id="IPR015955">
    <property type="entry name" value="Lactate_DH/Glyco_Ohase_4_C"/>
</dbReference>
<keyword evidence="6 10" id="KW-0326">Glycosidase</keyword>
<dbReference type="Pfam" id="PF11975">
    <property type="entry name" value="Glyco_hydro_4C"/>
    <property type="match status" value="1"/>
</dbReference>
<protein>
    <submittedName>
        <fullName evidence="12">6-phospho-beta-glucosidase</fullName>
    </submittedName>
</protein>